<sequence length="87" mass="10078">MIKAALVKLQHRCERLTSILAFGTATEISAARELLRQSLVELYQLGYWREQPDQFKRHMRLFRASGPDQFTVPASMSAPDRRGRYIP</sequence>
<accession>A0A553WHU7</accession>
<evidence type="ECO:0000313" key="1">
    <source>
        <dbReference type="EMBL" id="TSB04204.1"/>
    </source>
</evidence>
<comment type="caution">
    <text evidence="1">The sequence shown here is derived from an EMBL/GenBank/DDBJ whole genome shotgun (WGS) entry which is preliminary data.</text>
</comment>
<name>A0A553WHU7_9SPHN</name>
<proteinExistence type="predicted"/>
<organism evidence="1 2">
    <name type="scientific">Sphingorhabdus contaminans</name>
    <dbReference type="NCBI Taxonomy" id="1343899"/>
    <lineage>
        <taxon>Bacteria</taxon>
        <taxon>Pseudomonadati</taxon>
        <taxon>Pseudomonadota</taxon>
        <taxon>Alphaproteobacteria</taxon>
        <taxon>Sphingomonadales</taxon>
        <taxon>Sphingomonadaceae</taxon>
        <taxon>Sphingorhabdus</taxon>
    </lineage>
</organism>
<dbReference type="OrthoDB" id="9855574at2"/>
<dbReference type="RefSeq" id="WP_143775076.1">
    <property type="nucleotide sequence ID" value="NZ_VKKU01000001.1"/>
</dbReference>
<protein>
    <submittedName>
        <fullName evidence="1">Uncharacterized protein</fullName>
    </submittedName>
</protein>
<evidence type="ECO:0000313" key="2">
    <source>
        <dbReference type="Proteomes" id="UP000320160"/>
    </source>
</evidence>
<keyword evidence="2" id="KW-1185">Reference proteome</keyword>
<dbReference type="Proteomes" id="UP000320160">
    <property type="component" value="Unassembled WGS sequence"/>
</dbReference>
<dbReference type="EMBL" id="VKKU01000001">
    <property type="protein sequence ID" value="TSB04204.1"/>
    <property type="molecule type" value="Genomic_DNA"/>
</dbReference>
<reference evidence="1 2" key="1">
    <citation type="submission" date="2019-07" db="EMBL/GenBank/DDBJ databases">
        <authorList>
            <person name="Park M."/>
        </authorList>
    </citation>
    <scope>NUCLEOTIDE SEQUENCE [LARGE SCALE GENOMIC DNA]</scope>
    <source>
        <strain evidence="1 2">KCTC32445</strain>
    </source>
</reference>
<gene>
    <name evidence="1" type="ORF">FOM92_01865</name>
</gene>
<dbReference type="AlphaFoldDB" id="A0A553WHU7"/>